<evidence type="ECO:0000313" key="2">
    <source>
        <dbReference type="EMBL" id="GAA0162601.1"/>
    </source>
</evidence>
<feature type="domain" description="Integrase catalytic" evidence="1">
    <location>
        <begin position="121"/>
        <end position="224"/>
    </location>
</feature>
<reference evidence="2 3" key="1">
    <citation type="submission" date="2024-01" db="EMBL/GenBank/DDBJ databases">
        <title>The complete chloroplast genome sequence of Lithospermum erythrorhizon: insights into the phylogenetic relationship among Boraginaceae species and the maternal lineages of purple gromwells.</title>
        <authorList>
            <person name="Okada T."/>
            <person name="Watanabe K."/>
        </authorList>
    </citation>
    <scope>NUCLEOTIDE SEQUENCE [LARGE SCALE GENOMIC DNA]</scope>
</reference>
<sequence>MWGQKQNSDEVSCESRCNSMRFATTYYNELPGRVYVEVCDQRAYEEEVVNSVADSVFQREDAPKVLVEVHEGWCGTHIGARSLTIKITSEGYYWPTLVKDETTYVKRCEAGQRMENMPQLPTSTLTPGESNLFCNVSVEGQVLADFCEKFGIEHRFTLVYYHQSNGQVKVMNHIVFKAIKKNILKSGKNRGSWIEELPTVLWSLCSTPTPTTGETPFSLVYGIEAVLLAEVGLPTYRQAGFDEEKNDQRLREYLNFTDELRDEALYKILNHPKEQSKLSQKWEGPYRVKRVIGPITYKIEELNGKPIPPIPRTWHASKLCEYYV</sequence>
<dbReference type="AlphaFoldDB" id="A0AAV3QH56"/>
<name>A0AAV3QH56_LITER</name>
<dbReference type="InterPro" id="IPR036397">
    <property type="entry name" value="RNaseH_sf"/>
</dbReference>
<dbReference type="Gene3D" id="1.10.340.70">
    <property type="match status" value="1"/>
</dbReference>
<dbReference type="GO" id="GO:0003676">
    <property type="term" value="F:nucleic acid binding"/>
    <property type="evidence" value="ECO:0007669"/>
    <property type="project" value="InterPro"/>
</dbReference>
<protein>
    <recommendedName>
        <fullName evidence="1">Integrase catalytic domain-containing protein</fullName>
    </recommendedName>
</protein>
<dbReference type="Proteomes" id="UP001454036">
    <property type="component" value="Unassembled WGS sequence"/>
</dbReference>
<dbReference type="InterPro" id="IPR001584">
    <property type="entry name" value="Integrase_cat-core"/>
</dbReference>
<organism evidence="2 3">
    <name type="scientific">Lithospermum erythrorhizon</name>
    <name type="common">Purple gromwell</name>
    <name type="synonym">Lithospermum officinale var. erythrorhizon</name>
    <dbReference type="NCBI Taxonomy" id="34254"/>
    <lineage>
        <taxon>Eukaryota</taxon>
        <taxon>Viridiplantae</taxon>
        <taxon>Streptophyta</taxon>
        <taxon>Embryophyta</taxon>
        <taxon>Tracheophyta</taxon>
        <taxon>Spermatophyta</taxon>
        <taxon>Magnoliopsida</taxon>
        <taxon>eudicotyledons</taxon>
        <taxon>Gunneridae</taxon>
        <taxon>Pentapetalae</taxon>
        <taxon>asterids</taxon>
        <taxon>lamiids</taxon>
        <taxon>Boraginales</taxon>
        <taxon>Boraginaceae</taxon>
        <taxon>Boraginoideae</taxon>
        <taxon>Lithospermeae</taxon>
        <taxon>Lithospermum</taxon>
    </lineage>
</organism>
<dbReference type="Gene3D" id="3.30.420.10">
    <property type="entry name" value="Ribonuclease H-like superfamily/Ribonuclease H"/>
    <property type="match status" value="1"/>
</dbReference>
<dbReference type="InterPro" id="IPR012337">
    <property type="entry name" value="RNaseH-like_sf"/>
</dbReference>
<dbReference type="GO" id="GO:0015074">
    <property type="term" value="P:DNA integration"/>
    <property type="evidence" value="ECO:0007669"/>
    <property type="project" value="InterPro"/>
</dbReference>
<dbReference type="SUPFAM" id="SSF53098">
    <property type="entry name" value="Ribonuclease H-like"/>
    <property type="match status" value="1"/>
</dbReference>
<gene>
    <name evidence="2" type="ORF">LIER_43613</name>
</gene>
<dbReference type="InterPro" id="IPR041588">
    <property type="entry name" value="Integrase_H2C2"/>
</dbReference>
<dbReference type="PANTHER" id="PTHR48475:SF2">
    <property type="entry name" value="RIBONUCLEASE H"/>
    <property type="match status" value="1"/>
</dbReference>
<evidence type="ECO:0000259" key="1">
    <source>
        <dbReference type="PROSITE" id="PS50994"/>
    </source>
</evidence>
<keyword evidence="3" id="KW-1185">Reference proteome</keyword>
<dbReference type="PROSITE" id="PS50994">
    <property type="entry name" value="INTEGRASE"/>
    <property type="match status" value="1"/>
</dbReference>
<dbReference type="EMBL" id="BAABME010036801">
    <property type="protein sequence ID" value="GAA0162601.1"/>
    <property type="molecule type" value="Genomic_DNA"/>
</dbReference>
<proteinExistence type="predicted"/>
<evidence type="ECO:0000313" key="3">
    <source>
        <dbReference type="Proteomes" id="UP001454036"/>
    </source>
</evidence>
<accession>A0AAV3QH56</accession>
<comment type="caution">
    <text evidence="2">The sequence shown here is derived from an EMBL/GenBank/DDBJ whole genome shotgun (WGS) entry which is preliminary data.</text>
</comment>
<dbReference type="PANTHER" id="PTHR48475">
    <property type="entry name" value="RIBONUCLEASE H"/>
    <property type="match status" value="1"/>
</dbReference>
<dbReference type="Pfam" id="PF17921">
    <property type="entry name" value="Integrase_H2C2"/>
    <property type="match status" value="1"/>
</dbReference>